<reference evidence="1" key="1">
    <citation type="submission" date="2021-02" db="EMBL/GenBank/DDBJ databases">
        <authorList>
            <consortium name="DOE Joint Genome Institute"/>
            <person name="Ahrendt S."/>
            <person name="Looney B.P."/>
            <person name="Miyauchi S."/>
            <person name="Morin E."/>
            <person name="Drula E."/>
            <person name="Courty P.E."/>
            <person name="Chicoki N."/>
            <person name="Fauchery L."/>
            <person name="Kohler A."/>
            <person name="Kuo A."/>
            <person name="Labutti K."/>
            <person name="Pangilinan J."/>
            <person name="Lipzen A."/>
            <person name="Riley R."/>
            <person name="Andreopoulos W."/>
            <person name="He G."/>
            <person name="Johnson J."/>
            <person name="Barry K.W."/>
            <person name="Grigoriev I.V."/>
            <person name="Nagy L."/>
            <person name="Hibbett D."/>
            <person name="Henrissat B."/>
            <person name="Matheny P.B."/>
            <person name="Labbe J."/>
            <person name="Martin F."/>
        </authorList>
    </citation>
    <scope>NUCLEOTIDE SEQUENCE</scope>
    <source>
        <strain evidence="1">FP105234-sp</strain>
    </source>
</reference>
<reference evidence="1" key="2">
    <citation type="journal article" date="2022" name="New Phytol.">
        <title>Evolutionary transition to the ectomycorrhizal habit in the genomes of a hyperdiverse lineage of mushroom-forming fungi.</title>
        <authorList>
            <person name="Looney B."/>
            <person name="Miyauchi S."/>
            <person name="Morin E."/>
            <person name="Drula E."/>
            <person name="Courty P.E."/>
            <person name="Kohler A."/>
            <person name="Kuo A."/>
            <person name="LaButti K."/>
            <person name="Pangilinan J."/>
            <person name="Lipzen A."/>
            <person name="Riley R."/>
            <person name="Andreopoulos W."/>
            <person name="He G."/>
            <person name="Johnson J."/>
            <person name="Nolan M."/>
            <person name="Tritt A."/>
            <person name="Barry K.W."/>
            <person name="Grigoriev I.V."/>
            <person name="Nagy L.G."/>
            <person name="Hibbett D."/>
            <person name="Henrissat B."/>
            <person name="Matheny P.B."/>
            <person name="Labbe J."/>
            <person name="Martin F.M."/>
        </authorList>
    </citation>
    <scope>NUCLEOTIDE SEQUENCE</scope>
    <source>
        <strain evidence="1">FP105234-sp</strain>
    </source>
</reference>
<name>A0ACB8RZH1_9AGAM</name>
<evidence type="ECO:0000313" key="1">
    <source>
        <dbReference type="EMBL" id="KAI0049006.1"/>
    </source>
</evidence>
<accession>A0ACB8RZH1</accession>
<evidence type="ECO:0000313" key="2">
    <source>
        <dbReference type="Proteomes" id="UP000814033"/>
    </source>
</evidence>
<sequence length="195" mass="21577">MRFFSTALLIAAAGQLASPTLGAPVADDGASALVSRDATIYPRSIFGTLAGDAAELVGKAAESTIGSALKKGALSGLGTLVGGSVLGRWQRNYPRLGIRRRAVQALQYRSPQYIWHARRGCGRGRGQGRREHHRQRFEEGCTVRPRYARRRLPPGQAFWWQQQHQRNDPWLRRLTAVCSLISPAQHPDCLRARLL</sequence>
<protein>
    <submittedName>
        <fullName evidence="1">Uncharacterized protein</fullName>
    </submittedName>
</protein>
<comment type="caution">
    <text evidence="1">The sequence shown here is derived from an EMBL/GenBank/DDBJ whole genome shotgun (WGS) entry which is preliminary data.</text>
</comment>
<dbReference type="EMBL" id="MU275879">
    <property type="protein sequence ID" value="KAI0049006.1"/>
    <property type="molecule type" value="Genomic_DNA"/>
</dbReference>
<feature type="non-terminal residue" evidence="1">
    <location>
        <position position="195"/>
    </location>
</feature>
<proteinExistence type="predicted"/>
<organism evidence="1 2">
    <name type="scientific">Auriscalpium vulgare</name>
    <dbReference type="NCBI Taxonomy" id="40419"/>
    <lineage>
        <taxon>Eukaryota</taxon>
        <taxon>Fungi</taxon>
        <taxon>Dikarya</taxon>
        <taxon>Basidiomycota</taxon>
        <taxon>Agaricomycotina</taxon>
        <taxon>Agaricomycetes</taxon>
        <taxon>Russulales</taxon>
        <taxon>Auriscalpiaceae</taxon>
        <taxon>Auriscalpium</taxon>
    </lineage>
</organism>
<dbReference type="Proteomes" id="UP000814033">
    <property type="component" value="Unassembled WGS sequence"/>
</dbReference>
<keyword evidence="2" id="KW-1185">Reference proteome</keyword>
<gene>
    <name evidence="1" type="ORF">FA95DRAFT_1557427</name>
</gene>